<dbReference type="Proteomes" id="UP001652661">
    <property type="component" value="Chromosome 3R"/>
</dbReference>
<sequence length="260" mass="28666">MWFFLLWLTTLCVVAKANSTDSGPSTMGNSTESSRPNSFPYIVSIGTMVTGYYKHLCVGVIISNEHLLSAAHCVKPPKPVHPGGLYVIGGSERLDGKVGTRFTVVKVKVHPKFKVLEGYDIAVVKVSPKFPLNDGRFKSLSFNLKSPPDGFEGSMIGWGRVKVGEVKMLKPLPFRTIGNAKCIQSHRFVFLRNTDFCAVHLKGSQGACDGDSGAPLMDVENERLYGLMSYGRKACQPLMPYAFTRVGMFSDWIKENMLSM</sequence>
<dbReference type="InterPro" id="IPR001314">
    <property type="entry name" value="Peptidase_S1A"/>
</dbReference>
<dbReference type="PROSITE" id="PS50240">
    <property type="entry name" value="TRYPSIN_DOM"/>
    <property type="match status" value="1"/>
</dbReference>
<evidence type="ECO:0000313" key="3">
    <source>
        <dbReference type="Proteomes" id="UP001652661"/>
    </source>
</evidence>
<dbReference type="PANTHER" id="PTHR24260:SF132">
    <property type="entry name" value="PEPTIDASE S1 DOMAIN-CONTAINING PROTEIN"/>
    <property type="match status" value="1"/>
</dbReference>
<dbReference type="PRINTS" id="PR00722">
    <property type="entry name" value="CHYMOTRYPSIN"/>
</dbReference>
<evidence type="ECO:0000259" key="2">
    <source>
        <dbReference type="PROSITE" id="PS50240"/>
    </source>
</evidence>
<dbReference type="InterPro" id="IPR051333">
    <property type="entry name" value="CLIP_Serine_Protease"/>
</dbReference>
<organism evidence="3 4">
    <name type="scientific">Drosophila kikkawai</name>
    <name type="common">Fruit fly</name>
    <dbReference type="NCBI Taxonomy" id="30033"/>
    <lineage>
        <taxon>Eukaryota</taxon>
        <taxon>Metazoa</taxon>
        <taxon>Ecdysozoa</taxon>
        <taxon>Arthropoda</taxon>
        <taxon>Hexapoda</taxon>
        <taxon>Insecta</taxon>
        <taxon>Pterygota</taxon>
        <taxon>Neoptera</taxon>
        <taxon>Endopterygota</taxon>
        <taxon>Diptera</taxon>
        <taxon>Brachycera</taxon>
        <taxon>Muscomorpha</taxon>
        <taxon>Ephydroidea</taxon>
        <taxon>Drosophilidae</taxon>
        <taxon>Drosophila</taxon>
        <taxon>Sophophora</taxon>
    </lineage>
</organism>
<dbReference type="GO" id="GO:0004252">
    <property type="term" value="F:serine-type endopeptidase activity"/>
    <property type="evidence" value="ECO:0007669"/>
    <property type="project" value="InterPro"/>
</dbReference>
<proteinExistence type="predicted"/>
<dbReference type="InterPro" id="IPR001254">
    <property type="entry name" value="Trypsin_dom"/>
</dbReference>
<dbReference type="PROSITE" id="PS00134">
    <property type="entry name" value="TRYPSIN_HIS"/>
    <property type="match status" value="1"/>
</dbReference>
<dbReference type="AlphaFoldDB" id="A0A6P4IQC9"/>
<dbReference type="GO" id="GO:0006508">
    <property type="term" value="P:proteolysis"/>
    <property type="evidence" value="ECO:0007669"/>
    <property type="project" value="InterPro"/>
</dbReference>
<evidence type="ECO:0000256" key="1">
    <source>
        <dbReference type="SAM" id="SignalP"/>
    </source>
</evidence>
<accession>A0A6P4IQC9</accession>
<dbReference type="RefSeq" id="XP_017030685.1">
    <property type="nucleotide sequence ID" value="XM_017175196.2"/>
</dbReference>
<dbReference type="GeneID" id="108080460"/>
<reference evidence="4" key="1">
    <citation type="submission" date="2025-08" db="UniProtKB">
        <authorList>
            <consortium name="RefSeq"/>
        </authorList>
    </citation>
    <scope>IDENTIFICATION</scope>
    <source>
        <strain evidence="4">14028-0561.14</strain>
        <tissue evidence="4">Whole fly</tissue>
    </source>
</reference>
<dbReference type="InterPro" id="IPR043504">
    <property type="entry name" value="Peptidase_S1_PA_chymotrypsin"/>
</dbReference>
<dbReference type="Pfam" id="PF00089">
    <property type="entry name" value="Trypsin"/>
    <property type="match status" value="1"/>
</dbReference>
<keyword evidence="1" id="KW-0732">Signal</keyword>
<dbReference type="SMART" id="SM00020">
    <property type="entry name" value="Tryp_SPc"/>
    <property type="match status" value="1"/>
</dbReference>
<dbReference type="CDD" id="cd00190">
    <property type="entry name" value="Tryp_SPc"/>
    <property type="match status" value="1"/>
</dbReference>
<protein>
    <submittedName>
        <fullName evidence="4">Trypsin-2</fullName>
    </submittedName>
</protein>
<dbReference type="InterPro" id="IPR018114">
    <property type="entry name" value="TRYPSIN_HIS"/>
</dbReference>
<dbReference type="InterPro" id="IPR009003">
    <property type="entry name" value="Peptidase_S1_PA"/>
</dbReference>
<dbReference type="PANTHER" id="PTHR24260">
    <property type="match status" value="1"/>
</dbReference>
<feature type="signal peptide" evidence="1">
    <location>
        <begin position="1"/>
        <end position="17"/>
    </location>
</feature>
<feature type="chain" id="PRO_5028189997" evidence="1">
    <location>
        <begin position="18"/>
        <end position="260"/>
    </location>
</feature>
<evidence type="ECO:0000313" key="4">
    <source>
        <dbReference type="RefSeq" id="XP_017030685.1"/>
    </source>
</evidence>
<keyword evidence="3" id="KW-1185">Reference proteome</keyword>
<dbReference type="SUPFAM" id="SSF50494">
    <property type="entry name" value="Trypsin-like serine proteases"/>
    <property type="match status" value="1"/>
</dbReference>
<name>A0A6P4IQC9_DROKI</name>
<dbReference type="Gene3D" id="2.40.10.10">
    <property type="entry name" value="Trypsin-like serine proteases"/>
    <property type="match status" value="1"/>
</dbReference>
<gene>
    <name evidence="4" type="primary">LOC108080460</name>
</gene>
<feature type="domain" description="Peptidase S1" evidence="2">
    <location>
        <begin position="26"/>
        <end position="258"/>
    </location>
</feature>
<dbReference type="OrthoDB" id="10059102at2759"/>